<name>G3IV01_METTV</name>
<dbReference type="EMBL" id="JH109152">
    <property type="protein sequence ID" value="EGW22797.1"/>
    <property type="molecule type" value="Genomic_DNA"/>
</dbReference>
<keyword evidence="2" id="KW-1185">Reference proteome</keyword>
<evidence type="ECO:0000313" key="1">
    <source>
        <dbReference type="EMBL" id="EGW22797.1"/>
    </source>
</evidence>
<dbReference type="RefSeq" id="WP_006890765.1">
    <property type="nucleotide sequence ID" value="NZ_JH109152.1"/>
</dbReference>
<sequence>MQEQHSGVPECIVSTVCRDTAMDALRPVPQERHGLHSHGVVGTVINQ</sequence>
<dbReference type="Proteomes" id="UP000004664">
    <property type="component" value="Unassembled WGS sequence"/>
</dbReference>
<proteinExistence type="predicted"/>
<dbReference type="HOGENOM" id="CLU_3170173_0_0_6"/>
<gene>
    <name evidence="1" type="ORF">Mettu_1621</name>
</gene>
<protein>
    <submittedName>
        <fullName evidence="1">Uncharacterized protein</fullName>
    </submittedName>
</protein>
<organism evidence="1 2">
    <name type="scientific">Methylobacter tundripaludum (strain ATCC BAA-1195 / DSM 17260 / SV96)</name>
    <dbReference type="NCBI Taxonomy" id="697282"/>
    <lineage>
        <taxon>Bacteria</taxon>
        <taxon>Pseudomonadati</taxon>
        <taxon>Pseudomonadota</taxon>
        <taxon>Gammaproteobacteria</taxon>
        <taxon>Methylococcales</taxon>
        <taxon>Methylococcaceae</taxon>
        <taxon>Methylobacter</taxon>
    </lineage>
</organism>
<evidence type="ECO:0000313" key="2">
    <source>
        <dbReference type="Proteomes" id="UP000004664"/>
    </source>
</evidence>
<dbReference type="AlphaFoldDB" id="G3IV01"/>
<accession>G3IV01</accession>
<reference evidence="1 2" key="1">
    <citation type="submission" date="2011-06" db="EMBL/GenBank/DDBJ databases">
        <title>Genomic sequence of Methylobacter tundripaludum SV96.</title>
        <authorList>
            <consortium name="US DOE Joint Genome Institute"/>
            <person name="Lucas S."/>
            <person name="Han J."/>
            <person name="Lapidus A."/>
            <person name="Cheng J.-F."/>
            <person name="Goodwin L."/>
            <person name="Pitluck S."/>
            <person name="Held B."/>
            <person name="Detter J.C."/>
            <person name="Han C."/>
            <person name="Tapia R."/>
            <person name="Land M."/>
            <person name="Hauser L."/>
            <person name="Kyrpides N."/>
            <person name="Ivanova N."/>
            <person name="Ovchinnikova G."/>
            <person name="Pagani I."/>
            <person name="Klotz M.G."/>
            <person name="Dispirito A.A."/>
            <person name="Murrell J.C."/>
            <person name="Dunfield P."/>
            <person name="Kalyuzhnaya M.G."/>
            <person name="Svenning M."/>
            <person name="Trotsenko Y.A."/>
            <person name="Stein L.Y."/>
            <person name="Woyke T."/>
        </authorList>
    </citation>
    <scope>NUCLEOTIDE SEQUENCE [LARGE SCALE GENOMIC DNA]</scope>
    <source>
        <strain evidence="2">ATCC BAA-1195 / DSM 17260 / SV96</strain>
    </source>
</reference>